<gene>
    <name evidence="2" type="ORF">NCTC13315_00937</name>
</gene>
<dbReference type="PANTHER" id="PTHR35563:SF2">
    <property type="entry name" value="BARREL METAL-DEPENDENT HYDROLASE, PUTATIVE (AFU_ORTHOLOGUE AFUA_1G16240)-RELATED"/>
    <property type="match status" value="1"/>
</dbReference>
<sequence length="253" mass="28384">MQLFDSHFHIIDPSFPLVPNQGYLPSPFSCEDYLQAMAKFQLDVIGGAIVSGSFQAFDQSYLLAALKTLGSTFVGVTQLPLDVDDQTILQLNEAGVRAIRFNIKRGMQLTLNEIQSFGARCYELAKWHSEFYLDASNLPDMAPMLLKLPQVSIDHLGLSKAGFPHLLKLIDKGIYIKATGFSRVDFPVLLGLRQIIAVNSDCLMFGTDLPGTRAPKPFDEADMQIITDNFPKDIINKIFYQNALRFYRVRQIS</sequence>
<dbReference type="Gene3D" id="3.20.20.140">
    <property type="entry name" value="Metal-dependent hydrolases"/>
    <property type="match status" value="1"/>
</dbReference>
<organism evidence="2 3">
    <name type="scientific">Legionella beliardensis</name>
    <dbReference type="NCBI Taxonomy" id="91822"/>
    <lineage>
        <taxon>Bacteria</taxon>
        <taxon>Pseudomonadati</taxon>
        <taxon>Pseudomonadota</taxon>
        <taxon>Gammaproteobacteria</taxon>
        <taxon>Legionellales</taxon>
        <taxon>Legionellaceae</taxon>
        <taxon>Legionella</taxon>
    </lineage>
</organism>
<dbReference type="InterPro" id="IPR006680">
    <property type="entry name" value="Amidohydro-rel"/>
</dbReference>
<evidence type="ECO:0000259" key="1">
    <source>
        <dbReference type="Pfam" id="PF04909"/>
    </source>
</evidence>
<accession>A0A378HZP5</accession>
<dbReference type="InterPro" id="IPR032466">
    <property type="entry name" value="Metal_Hydrolase"/>
</dbReference>
<dbReference type="RefSeq" id="WP_115302158.1">
    <property type="nucleotide sequence ID" value="NZ_CAAAHO010000001.1"/>
</dbReference>
<dbReference type="SUPFAM" id="SSF51556">
    <property type="entry name" value="Metallo-dependent hydrolases"/>
    <property type="match status" value="1"/>
</dbReference>
<keyword evidence="2" id="KW-0378">Hydrolase</keyword>
<dbReference type="OrthoDB" id="9787654at2"/>
<evidence type="ECO:0000313" key="2">
    <source>
        <dbReference type="EMBL" id="STX28408.1"/>
    </source>
</evidence>
<dbReference type="Pfam" id="PF04909">
    <property type="entry name" value="Amidohydro_2"/>
    <property type="match status" value="1"/>
</dbReference>
<reference evidence="2 3" key="1">
    <citation type="submission" date="2018-06" db="EMBL/GenBank/DDBJ databases">
        <authorList>
            <consortium name="Pathogen Informatics"/>
            <person name="Doyle S."/>
        </authorList>
    </citation>
    <scope>NUCLEOTIDE SEQUENCE [LARGE SCALE GENOMIC DNA]</scope>
    <source>
        <strain evidence="2 3">NCTC13315</strain>
    </source>
</reference>
<dbReference type="Proteomes" id="UP000254968">
    <property type="component" value="Unassembled WGS sequence"/>
</dbReference>
<dbReference type="EMBL" id="UGNV01000001">
    <property type="protein sequence ID" value="STX28408.1"/>
    <property type="molecule type" value="Genomic_DNA"/>
</dbReference>
<name>A0A378HZP5_9GAMM</name>
<dbReference type="AlphaFoldDB" id="A0A378HZP5"/>
<feature type="domain" description="Amidohydrolase-related" evidence="1">
    <location>
        <begin position="5"/>
        <end position="248"/>
    </location>
</feature>
<keyword evidence="3" id="KW-1185">Reference proteome</keyword>
<dbReference type="PANTHER" id="PTHR35563">
    <property type="entry name" value="BARREL METAL-DEPENDENT HYDROLASE, PUTATIVE (AFU_ORTHOLOGUE AFUA_1G16240)-RELATED"/>
    <property type="match status" value="1"/>
</dbReference>
<dbReference type="InterPro" id="IPR052358">
    <property type="entry name" value="Aro_Compnd_Degr_Hydrolases"/>
</dbReference>
<proteinExistence type="predicted"/>
<dbReference type="GO" id="GO:0016787">
    <property type="term" value="F:hydrolase activity"/>
    <property type="evidence" value="ECO:0007669"/>
    <property type="project" value="UniProtKB-KW"/>
</dbReference>
<protein>
    <submittedName>
        <fullName evidence="2">(2-pyrone-4,6-)dicarboxylic acid hydrolase</fullName>
    </submittedName>
</protein>
<evidence type="ECO:0000313" key="3">
    <source>
        <dbReference type="Proteomes" id="UP000254968"/>
    </source>
</evidence>